<reference evidence="2 3" key="1">
    <citation type="submission" date="2014-04" db="EMBL/GenBank/DDBJ databases">
        <authorList>
            <consortium name="DOE Joint Genome Institute"/>
            <person name="Kuo A."/>
            <person name="Tarkka M."/>
            <person name="Buscot F."/>
            <person name="Kohler A."/>
            <person name="Nagy L.G."/>
            <person name="Floudas D."/>
            <person name="Copeland A."/>
            <person name="Barry K.W."/>
            <person name="Cichocki N."/>
            <person name="Veneault-Fourrey C."/>
            <person name="LaButti K."/>
            <person name="Lindquist E.A."/>
            <person name="Lipzen A."/>
            <person name="Lundell T."/>
            <person name="Morin E."/>
            <person name="Murat C."/>
            <person name="Sun H."/>
            <person name="Tunlid A."/>
            <person name="Henrissat B."/>
            <person name="Grigoriev I.V."/>
            <person name="Hibbett D.S."/>
            <person name="Martin F."/>
            <person name="Nordberg H.P."/>
            <person name="Cantor M.N."/>
            <person name="Hua S.X."/>
        </authorList>
    </citation>
    <scope>NUCLEOTIDE SEQUENCE [LARGE SCALE GENOMIC DNA]</scope>
    <source>
        <strain evidence="2 3">F 1598</strain>
    </source>
</reference>
<sequence>VDMNNGALNIKKGESMLNTVTAEVTYLIRSNTDVTSLLSGTAIKAVVAYVSDYISKPALKTYLIFEAVKSVFDRNSEMLGGSLDRKEKARILLTQIVNNLTSKMEIGGPMASMYLLKNTDHYTNHKFRTFYWPNFVRAARHAWNPDSEECGEDQLVLLKIKGRIIGRTLIQDYVFRPVEYSQMTLYDWIRLSHIEKRPKEIKQNSCDDDINRPESDDENNIDSEDENNKVTFHHFLKDHPLYHSHHVTLLDDMQEWVPNFVGGAIPRSDHGDREYYCSTMLAFFKPWRTGKDLKSEDHS</sequence>
<accession>A0A0C3FEJ1</accession>
<name>A0A0C3FEJ1_PILCF</name>
<dbReference type="OrthoDB" id="3259294at2759"/>
<reference evidence="3" key="2">
    <citation type="submission" date="2015-01" db="EMBL/GenBank/DDBJ databases">
        <title>Evolutionary Origins and Diversification of the Mycorrhizal Mutualists.</title>
        <authorList>
            <consortium name="DOE Joint Genome Institute"/>
            <consortium name="Mycorrhizal Genomics Consortium"/>
            <person name="Kohler A."/>
            <person name="Kuo A."/>
            <person name="Nagy L.G."/>
            <person name="Floudas D."/>
            <person name="Copeland A."/>
            <person name="Barry K.W."/>
            <person name="Cichocki N."/>
            <person name="Veneault-Fourrey C."/>
            <person name="LaButti K."/>
            <person name="Lindquist E.A."/>
            <person name="Lipzen A."/>
            <person name="Lundell T."/>
            <person name="Morin E."/>
            <person name="Murat C."/>
            <person name="Riley R."/>
            <person name="Ohm R."/>
            <person name="Sun H."/>
            <person name="Tunlid A."/>
            <person name="Henrissat B."/>
            <person name="Grigoriev I.V."/>
            <person name="Hibbett D.S."/>
            <person name="Martin F."/>
        </authorList>
    </citation>
    <scope>NUCLEOTIDE SEQUENCE [LARGE SCALE GENOMIC DNA]</scope>
    <source>
        <strain evidence="3">F 1598</strain>
    </source>
</reference>
<feature type="non-terminal residue" evidence="2">
    <location>
        <position position="299"/>
    </location>
</feature>
<keyword evidence="3" id="KW-1185">Reference proteome</keyword>
<dbReference type="STRING" id="765440.A0A0C3FEJ1"/>
<organism evidence="2 3">
    <name type="scientific">Piloderma croceum (strain F 1598)</name>
    <dbReference type="NCBI Taxonomy" id="765440"/>
    <lineage>
        <taxon>Eukaryota</taxon>
        <taxon>Fungi</taxon>
        <taxon>Dikarya</taxon>
        <taxon>Basidiomycota</taxon>
        <taxon>Agaricomycotina</taxon>
        <taxon>Agaricomycetes</taxon>
        <taxon>Agaricomycetidae</taxon>
        <taxon>Atheliales</taxon>
        <taxon>Atheliaceae</taxon>
        <taxon>Piloderma</taxon>
    </lineage>
</organism>
<evidence type="ECO:0000313" key="3">
    <source>
        <dbReference type="Proteomes" id="UP000054166"/>
    </source>
</evidence>
<evidence type="ECO:0000313" key="2">
    <source>
        <dbReference type="EMBL" id="KIM78394.1"/>
    </source>
</evidence>
<protein>
    <submittedName>
        <fullName evidence="2">Uncharacterized protein</fullName>
    </submittedName>
</protein>
<dbReference type="Proteomes" id="UP000054166">
    <property type="component" value="Unassembled WGS sequence"/>
</dbReference>
<dbReference type="AlphaFoldDB" id="A0A0C3FEJ1"/>
<dbReference type="InParanoid" id="A0A0C3FEJ1"/>
<feature type="region of interest" description="Disordered" evidence="1">
    <location>
        <begin position="202"/>
        <end position="224"/>
    </location>
</feature>
<proteinExistence type="predicted"/>
<evidence type="ECO:0000256" key="1">
    <source>
        <dbReference type="SAM" id="MobiDB-lite"/>
    </source>
</evidence>
<feature type="compositionally biased region" description="Acidic residues" evidence="1">
    <location>
        <begin position="215"/>
        <end position="224"/>
    </location>
</feature>
<gene>
    <name evidence="2" type="ORF">PILCRDRAFT_36216</name>
</gene>
<feature type="non-terminal residue" evidence="2">
    <location>
        <position position="1"/>
    </location>
</feature>
<dbReference type="HOGENOM" id="CLU_026214_0_0_1"/>
<dbReference type="EMBL" id="KN833017">
    <property type="protein sequence ID" value="KIM78394.1"/>
    <property type="molecule type" value="Genomic_DNA"/>
</dbReference>